<dbReference type="InterPro" id="IPR053139">
    <property type="entry name" value="Surface_bspA-like"/>
</dbReference>
<sequence>MKIKRFLIGAFVVVCMMFMSNFVVSAASSGNCGKTCTWILDDEGTLTISGSGRMTDYSKDMYHDIPWYSHITEIKKAVINGPETIGDRAFFYAGNMKEVIIGSSVKSIGEAAFTGCTSLSNIDIPSNVTKIFSSAFSGCRGITKLTIPDTVTLLGSKVFEDMNSLQELTVPFIGTAADNLGHLGWWFQSTTTKVPGYTWTRYDGKYYLIPTTLTKITVTSCRVRPYAFNNCDFVTDISKKNHTGCRATCTSPAVCEVCRQTYGEKDASNHTGETEIKNKKIATCLEAGYTGDIYCKGCKELLEAGTETEALGHDMTRIVSEKVEPTCEVDGKEAVIGCSRCNYTEGGIILKAFGHIWDVGKITKEPDEDSEGIKIYTCEKCNKTRTESIPKKESTQRPQPSQPVQPTQPVQKPQPTPQPTQKPQQSQSNVGRVDDKKTGKYIITNAVKKEVAFITPMSKNRKTFIIPNTVKINGMTYKITQIANNAFRNNKKITKVTIGNNIRSIGNNAFRGTARLKTVVIGKNVSKIGSYAFSGCKKLKTIIIKTRKLTAKTVSQKAFKGTPKITTAKVPGNKMKTYKKLLKEKGLNSKRIVKG</sequence>
<evidence type="ECO:0000313" key="4">
    <source>
        <dbReference type="Proteomes" id="UP001652409"/>
    </source>
</evidence>
<dbReference type="Proteomes" id="UP001652409">
    <property type="component" value="Unassembled WGS sequence"/>
</dbReference>
<feature type="signal peptide" evidence="2">
    <location>
        <begin position="1"/>
        <end position="25"/>
    </location>
</feature>
<gene>
    <name evidence="3" type="ORF">OCV61_03140</name>
</gene>
<accession>A0ABT2TQB6</accession>
<reference evidence="3 4" key="1">
    <citation type="journal article" date="2021" name="ISME Commun">
        <title>Automated analysis of genomic sequences facilitates high-throughput and comprehensive description of bacteria.</title>
        <authorList>
            <person name="Hitch T.C.A."/>
        </authorList>
    </citation>
    <scope>NUCLEOTIDE SEQUENCE [LARGE SCALE GENOMIC DNA]</scope>
    <source>
        <strain evidence="3 4">Sanger_23</strain>
    </source>
</reference>
<protein>
    <submittedName>
        <fullName evidence="3">Leucine-rich repeat protein</fullName>
    </submittedName>
</protein>
<dbReference type="RefSeq" id="WP_158420633.1">
    <property type="nucleotide sequence ID" value="NZ_JAOQJL010000004.1"/>
</dbReference>
<dbReference type="EMBL" id="JAOQJL010000004">
    <property type="protein sequence ID" value="MCU6764403.1"/>
    <property type="molecule type" value="Genomic_DNA"/>
</dbReference>
<dbReference type="InterPro" id="IPR032675">
    <property type="entry name" value="LRR_dom_sf"/>
</dbReference>
<feature type="region of interest" description="Disordered" evidence="1">
    <location>
        <begin position="387"/>
        <end position="435"/>
    </location>
</feature>
<dbReference type="InterPro" id="IPR026906">
    <property type="entry name" value="LRR_5"/>
</dbReference>
<dbReference type="SUPFAM" id="SSF52058">
    <property type="entry name" value="L domain-like"/>
    <property type="match status" value="2"/>
</dbReference>
<organism evidence="3 4">
    <name type="scientific">Blautia ammoniilytica</name>
    <dbReference type="NCBI Taxonomy" id="2981782"/>
    <lineage>
        <taxon>Bacteria</taxon>
        <taxon>Bacillati</taxon>
        <taxon>Bacillota</taxon>
        <taxon>Clostridia</taxon>
        <taxon>Lachnospirales</taxon>
        <taxon>Lachnospiraceae</taxon>
        <taxon>Blautia</taxon>
    </lineage>
</organism>
<dbReference type="PANTHER" id="PTHR45661">
    <property type="entry name" value="SURFACE ANTIGEN"/>
    <property type="match status" value="1"/>
</dbReference>
<name>A0ABT2TQB6_9FIRM</name>
<evidence type="ECO:0000256" key="2">
    <source>
        <dbReference type="SAM" id="SignalP"/>
    </source>
</evidence>
<feature type="chain" id="PRO_5046663567" evidence="2">
    <location>
        <begin position="26"/>
        <end position="595"/>
    </location>
</feature>
<dbReference type="Gene3D" id="3.80.10.10">
    <property type="entry name" value="Ribonuclease Inhibitor"/>
    <property type="match status" value="2"/>
</dbReference>
<dbReference type="Pfam" id="PF13306">
    <property type="entry name" value="LRR_5"/>
    <property type="match status" value="2"/>
</dbReference>
<keyword evidence="2" id="KW-0732">Signal</keyword>
<feature type="compositionally biased region" description="Low complexity" evidence="1">
    <location>
        <begin position="396"/>
        <end position="411"/>
    </location>
</feature>
<evidence type="ECO:0000256" key="1">
    <source>
        <dbReference type="SAM" id="MobiDB-lite"/>
    </source>
</evidence>
<proteinExistence type="predicted"/>
<evidence type="ECO:0000313" key="3">
    <source>
        <dbReference type="EMBL" id="MCU6764403.1"/>
    </source>
</evidence>
<comment type="caution">
    <text evidence="3">The sequence shown here is derived from an EMBL/GenBank/DDBJ whole genome shotgun (WGS) entry which is preliminary data.</text>
</comment>
<keyword evidence="4" id="KW-1185">Reference proteome</keyword>
<dbReference type="PANTHER" id="PTHR45661:SF3">
    <property type="entry name" value="IG-LIKE DOMAIN-CONTAINING PROTEIN"/>
    <property type="match status" value="1"/>
</dbReference>